<dbReference type="GO" id="GO:0006355">
    <property type="term" value="P:regulation of DNA-templated transcription"/>
    <property type="evidence" value="ECO:0007669"/>
    <property type="project" value="UniProtKB-ARBA"/>
</dbReference>
<sequence length="383" mass="41539">MLSRCQPVLPYSADSRIQATFEQHSGNPTPRPMGTTRINDRVVSDPQASPPRMSDVARIAGVSKMTVSRVLAGHSVAPATRERVQQAIDKLGYVADAAAGALSSGRSEFVAVLVPSLASSNFSDTVRGLSATLEPHGLQLLIGDTDYDLVREERLVRSMLRYQPRCIALTGSQHTEGTRQLLERSRIPVVEMWDLPANPIDMAVGFSNARAAREMVRYLKERGYRKIGFLAGASDLDRRGLERLKGYQQEMKAQGLGEPRVIRFGESPITMSHGAPALDALLEQWPDTDAVMCVSDMSAFGAIMQCHRRGLSVPTDIAVAGFGNFEVAVCCHPTITTVSVDAYGIGSRTGKLLLSSLGSVTAQAVPQRRKLTIDYTVIARESA</sequence>
<keyword evidence="1" id="KW-0805">Transcription regulation</keyword>
<evidence type="ECO:0000259" key="5">
    <source>
        <dbReference type="PROSITE" id="PS50932"/>
    </source>
</evidence>
<dbReference type="SMART" id="SM00354">
    <property type="entry name" value="HTH_LACI"/>
    <property type="match status" value="1"/>
</dbReference>
<dbReference type="CDD" id="cd01392">
    <property type="entry name" value="HTH_LacI"/>
    <property type="match status" value="1"/>
</dbReference>
<dbReference type="SUPFAM" id="SSF47413">
    <property type="entry name" value="lambda repressor-like DNA-binding domains"/>
    <property type="match status" value="1"/>
</dbReference>
<dbReference type="InterPro" id="IPR028082">
    <property type="entry name" value="Peripla_BP_I"/>
</dbReference>
<gene>
    <name evidence="6" type="ORF">QF025_002894</name>
</gene>
<evidence type="ECO:0000256" key="1">
    <source>
        <dbReference type="ARBA" id="ARBA00023015"/>
    </source>
</evidence>
<comment type="caution">
    <text evidence="6">The sequence shown here is derived from an EMBL/GenBank/DDBJ whole genome shotgun (WGS) entry which is preliminary data.</text>
</comment>
<dbReference type="InterPro" id="IPR000843">
    <property type="entry name" value="HTH_LacI"/>
</dbReference>
<accession>A0ABD5CG08</accession>
<dbReference type="CDD" id="cd01575">
    <property type="entry name" value="PBP1_GntR"/>
    <property type="match status" value="1"/>
</dbReference>
<feature type="region of interest" description="Disordered" evidence="4">
    <location>
        <begin position="21"/>
        <end position="52"/>
    </location>
</feature>
<dbReference type="PROSITE" id="PS50932">
    <property type="entry name" value="HTH_LACI_2"/>
    <property type="match status" value="1"/>
</dbReference>
<dbReference type="InterPro" id="IPR010982">
    <property type="entry name" value="Lambda_DNA-bd_dom_sf"/>
</dbReference>
<dbReference type="PANTHER" id="PTHR30146:SF33">
    <property type="entry name" value="TRANSCRIPTIONAL REGULATOR"/>
    <property type="match status" value="1"/>
</dbReference>
<name>A0ABD5CG08_9BURK</name>
<proteinExistence type="predicted"/>
<dbReference type="Gene3D" id="1.10.260.40">
    <property type="entry name" value="lambda repressor-like DNA-binding domains"/>
    <property type="match status" value="1"/>
</dbReference>
<dbReference type="PROSITE" id="PS00356">
    <property type="entry name" value="HTH_LACI_1"/>
    <property type="match status" value="1"/>
</dbReference>
<dbReference type="SUPFAM" id="SSF53822">
    <property type="entry name" value="Periplasmic binding protein-like I"/>
    <property type="match status" value="1"/>
</dbReference>
<dbReference type="Gene3D" id="3.40.50.2300">
    <property type="match status" value="2"/>
</dbReference>
<dbReference type="EMBL" id="JAVIZN010000002">
    <property type="protein sequence ID" value="MDR6204174.1"/>
    <property type="molecule type" value="Genomic_DNA"/>
</dbReference>
<keyword evidence="3" id="KW-0804">Transcription</keyword>
<reference evidence="6 7" key="1">
    <citation type="submission" date="2023-08" db="EMBL/GenBank/DDBJ databases">
        <title>Genome sequencing of plant associated microbes to promote plant fitness in Sorghum bicolor and Oryza sativa.</title>
        <authorList>
            <person name="Coleman-Derr D."/>
        </authorList>
    </citation>
    <scope>NUCLEOTIDE SEQUENCE [LARGE SCALE GENOMIC DNA]</scope>
    <source>
        <strain evidence="6 7">SLBN-33</strain>
    </source>
</reference>
<dbReference type="Pfam" id="PF00356">
    <property type="entry name" value="LacI"/>
    <property type="match status" value="1"/>
</dbReference>
<evidence type="ECO:0000313" key="7">
    <source>
        <dbReference type="Proteomes" id="UP001245184"/>
    </source>
</evidence>
<dbReference type="Proteomes" id="UP001245184">
    <property type="component" value="Unassembled WGS sequence"/>
</dbReference>
<dbReference type="AlphaFoldDB" id="A0ABD5CG08"/>
<organism evidence="6 7">
    <name type="scientific">Paraburkholderia graminis</name>
    <dbReference type="NCBI Taxonomy" id="60548"/>
    <lineage>
        <taxon>Bacteria</taxon>
        <taxon>Pseudomonadati</taxon>
        <taxon>Pseudomonadota</taxon>
        <taxon>Betaproteobacteria</taxon>
        <taxon>Burkholderiales</taxon>
        <taxon>Burkholderiaceae</taxon>
        <taxon>Paraburkholderia</taxon>
    </lineage>
</organism>
<evidence type="ECO:0000256" key="4">
    <source>
        <dbReference type="SAM" id="MobiDB-lite"/>
    </source>
</evidence>
<dbReference type="GO" id="GO:0003677">
    <property type="term" value="F:DNA binding"/>
    <property type="evidence" value="ECO:0007669"/>
    <property type="project" value="UniProtKB-KW"/>
</dbReference>
<keyword evidence="2" id="KW-0238">DNA-binding</keyword>
<dbReference type="PANTHER" id="PTHR30146">
    <property type="entry name" value="LACI-RELATED TRANSCRIPTIONAL REPRESSOR"/>
    <property type="match status" value="1"/>
</dbReference>
<dbReference type="InterPro" id="IPR046335">
    <property type="entry name" value="LacI/GalR-like_sensor"/>
</dbReference>
<dbReference type="Pfam" id="PF13377">
    <property type="entry name" value="Peripla_BP_3"/>
    <property type="match status" value="1"/>
</dbReference>
<feature type="domain" description="HTH lacI-type" evidence="5">
    <location>
        <begin position="51"/>
        <end position="104"/>
    </location>
</feature>
<protein>
    <submittedName>
        <fullName evidence="6">LacI family gluconate utilization system Gnt-I transcriptional repressor</fullName>
    </submittedName>
</protein>
<evidence type="ECO:0000313" key="6">
    <source>
        <dbReference type="EMBL" id="MDR6204174.1"/>
    </source>
</evidence>
<evidence type="ECO:0000256" key="2">
    <source>
        <dbReference type="ARBA" id="ARBA00023125"/>
    </source>
</evidence>
<evidence type="ECO:0000256" key="3">
    <source>
        <dbReference type="ARBA" id="ARBA00023163"/>
    </source>
</evidence>